<accession>A0A420J935</accession>
<reference evidence="2 3" key="1">
    <citation type="journal article" date="2018" name="BMC Genomics">
        <title>Comparative genome analyses reveal sequence features reflecting distinct modes of host-adaptation between dicot and monocot powdery mildew.</title>
        <authorList>
            <person name="Wu Y."/>
            <person name="Ma X."/>
            <person name="Pan Z."/>
            <person name="Kale S.D."/>
            <person name="Song Y."/>
            <person name="King H."/>
            <person name="Zhang Q."/>
            <person name="Presley C."/>
            <person name="Deng X."/>
            <person name="Wei C.I."/>
            <person name="Xiao S."/>
        </authorList>
    </citation>
    <scope>NUCLEOTIDE SEQUENCE [LARGE SCALE GENOMIC DNA]</scope>
    <source>
        <strain evidence="2">UMSG1</strain>
    </source>
</reference>
<proteinExistence type="predicted"/>
<evidence type="ECO:0000256" key="1">
    <source>
        <dbReference type="SAM" id="MobiDB-lite"/>
    </source>
</evidence>
<name>A0A420J935_9PEZI</name>
<evidence type="ECO:0000313" key="2">
    <source>
        <dbReference type="EMBL" id="RKF83314.1"/>
    </source>
</evidence>
<comment type="caution">
    <text evidence="2">The sequence shown here is derived from an EMBL/GenBank/DDBJ whole genome shotgun (WGS) entry which is preliminary data.</text>
</comment>
<gene>
    <name evidence="2" type="ORF">GcM1_160002</name>
</gene>
<dbReference type="AlphaFoldDB" id="A0A420J935"/>
<feature type="compositionally biased region" description="Polar residues" evidence="1">
    <location>
        <begin position="1"/>
        <end position="13"/>
    </location>
</feature>
<feature type="region of interest" description="Disordered" evidence="1">
    <location>
        <begin position="1"/>
        <end position="20"/>
    </location>
</feature>
<sequence length="108" mass="11734">MNRIGSGTNGLNHTRNEGRSAIAQRLVIKNNGNGRRSAALVDGAELKYSKANNLCLRCETDAHYVAKCPFLPSIRPETKIRATVMNIAPKLEVENEGSDELGEIQGKA</sequence>
<dbReference type="Proteomes" id="UP000285326">
    <property type="component" value="Unassembled WGS sequence"/>
</dbReference>
<organism evidence="2 3">
    <name type="scientific">Golovinomyces cichoracearum</name>
    <dbReference type="NCBI Taxonomy" id="62708"/>
    <lineage>
        <taxon>Eukaryota</taxon>
        <taxon>Fungi</taxon>
        <taxon>Dikarya</taxon>
        <taxon>Ascomycota</taxon>
        <taxon>Pezizomycotina</taxon>
        <taxon>Leotiomycetes</taxon>
        <taxon>Erysiphales</taxon>
        <taxon>Erysiphaceae</taxon>
        <taxon>Golovinomyces</taxon>
    </lineage>
</organism>
<evidence type="ECO:0000313" key="3">
    <source>
        <dbReference type="Proteomes" id="UP000285326"/>
    </source>
</evidence>
<dbReference type="EMBL" id="MCBS01016095">
    <property type="protein sequence ID" value="RKF83314.1"/>
    <property type="molecule type" value="Genomic_DNA"/>
</dbReference>
<protein>
    <submittedName>
        <fullName evidence="2">Uncharacterized protein</fullName>
    </submittedName>
</protein>